<proteinExistence type="predicted"/>
<dbReference type="EMBL" id="RAWE01000478">
    <property type="protein sequence ID" value="RKG92072.1"/>
    <property type="molecule type" value="Genomic_DNA"/>
</dbReference>
<keyword evidence="3" id="KW-0648">Protein biosynthesis</keyword>
<dbReference type="RefSeq" id="WP_208752783.1">
    <property type="nucleotide sequence ID" value="NZ_RAWE01000478.1"/>
</dbReference>
<accession>A0A3A8J8P5</accession>
<sequence>MSKKRVHEIAKELKSHGIELDNKEVVTELAGLGYDVKSHSSSLDDDQATAAVQKILDKRKPKQAAAPVAAKGFVVRRKVGPPAGTSAPDNQDAYAQSNEQAYEPEPQEPQYAAPMEQEPSQAPVSVEPPSAPAEQVPVARAPEAPAVTATPPETPVASIAAAPEAPSAPEAPATPSVAATATPPVTPPS</sequence>
<dbReference type="Gene3D" id="1.10.10.2480">
    <property type="match status" value="1"/>
</dbReference>
<feature type="region of interest" description="Disordered" evidence="1">
    <location>
        <begin position="58"/>
        <end position="189"/>
    </location>
</feature>
<dbReference type="Pfam" id="PF04760">
    <property type="entry name" value="IF2_N"/>
    <property type="match status" value="1"/>
</dbReference>
<protein>
    <submittedName>
        <fullName evidence="3">Translation initiation factor IF-2</fullName>
    </submittedName>
</protein>
<evidence type="ECO:0000313" key="3">
    <source>
        <dbReference type="EMBL" id="RKG92072.1"/>
    </source>
</evidence>
<evidence type="ECO:0000313" key="4">
    <source>
        <dbReference type="Proteomes" id="UP000268313"/>
    </source>
</evidence>
<keyword evidence="3" id="KW-0396">Initiation factor</keyword>
<evidence type="ECO:0000259" key="2">
    <source>
        <dbReference type="Pfam" id="PF04760"/>
    </source>
</evidence>
<feature type="domain" description="Translation initiation factor IF-2 N-terminal" evidence="2">
    <location>
        <begin position="1"/>
        <end position="53"/>
    </location>
</feature>
<feature type="non-terminal residue" evidence="3">
    <location>
        <position position="189"/>
    </location>
</feature>
<name>A0A3A8J8P5_9BACT</name>
<feature type="compositionally biased region" description="Polar residues" evidence="1">
    <location>
        <begin position="87"/>
        <end position="98"/>
    </location>
</feature>
<reference evidence="4" key="1">
    <citation type="submission" date="2018-09" db="EMBL/GenBank/DDBJ databases">
        <authorList>
            <person name="Livingstone P.G."/>
            <person name="Whitworth D.E."/>
        </authorList>
    </citation>
    <scope>NUCLEOTIDE SEQUENCE [LARGE SCALE GENOMIC DNA]</scope>
    <source>
        <strain evidence="4">CA043D</strain>
    </source>
</reference>
<evidence type="ECO:0000256" key="1">
    <source>
        <dbReference type="SAM" id="MobiDB-lite"/>
    </source>
</evidence>
<dbReference type="InterPro" id="IPR006847">
    <property type="entry name" value="IF2_N"/>
</dbReference>
<keyword evidence="4" id="KW-1185">Reference proteome</keyword>
<dbReference type="AlphaFoldDB" id="A0A3A8J8P5"/>
<dbReference type="GO" id="GO:0003743">
    <property type="term" value="F:translation initiation factor activity"/>
    <property type="evidence" value="ECO:0007669"/>
    <property type="project" value="UniProtKB-KW"/>
</dbReference>
<comment type="caution">
    <text evidence="3">The sequence shown here is derived from an EMBL/GenBank/DDBJ whole genome shotgun (WGS) entry which is preliminary data.</text>
</comment>
<feature type="compositionally biased region" description="Low complexity" evidence="1">
    <location>
        <begin position="99"/>
        <end position="183"/>
    </location>
</feature>
<gene>
    <name evidence="3" type="ORF">D7X32_44575</name>
</gene>
<organism evidence="3 4">
    <name type="scientific">Corallococcus carmarthensis</name>
    <dbReference type="NCBI Taxonomy" id="2316728"/>
    <lineage>
        <taxon>Bacteria</taxon>
        <taxon>Pseudomonadati</taxon>
        <taxon>Myxococcota</taxon>
        <taxon>Myxococcia</taxon>
        <taxon>Myxococcales</taxon>
        <taxon>Cystobacterineae</taxon>
        <taxon>Myxococcaceae</taxon>
        <taxon>Corallococcus</taxon>
    </lineage>
</organism>
<dbReference type="Proteomes" id="UP000268313">
    <property type="component" value="Unassembled WGS sequence"/>
</dbReference>